<dbReference type="Pfam" id="PF12796">
    <property type="entry name" value="Ank_2"/>
    <property type="match status" value="1"/>
</dbReference>
<dbReference type="Gene3D" id="1.25.40.20">
    <property type="entry name" value="Ankyrin repeat-containing domain"/>
    <property type="match status" value="1"/>
</dbReference>
<reference evidence="6" key="1">
    <citation type="submission" date="2010-07" db="EMBL/GenBank/DDBJ databases">
        <title>The genome sequence of Gaeumannomyces graminis var. tritici strain R3-111a-1.</title>
        <authorList>
            <consortium name="The Broad Institute Genome Sequencing Platform"/>
            <person name="Ma L.-J."/>
            <person name="Dead R."/>
            <person name="Young S."/>
            <person name="Zeng Q."/>
            <person name="Koehrsen M."/>
            <person name="Alvarado L."/>
            <person name="Berlin A."/>
            <person name="Chapman S.B."/>
            <person name="Chen Z."/>
            <person name="Freedman E."/>
            <person name="Gellesch M."/>
            <person name="Goldberg J."/>
            <person name="Griggs A."/>
            <person name="Gujja S."/>
            <person name="Heilman E.R."/>
            <person name="Heiman D."/>
            <person name="Hepburn T."/>
            <person name="Howarth C."/>
            <person name="Jen D."/>
            <person name="Larson L."/>
            <person name="Mehta T."/>
            <person name="Neiman D."/>
            <person name="Pearson M."/>
            <person name="Roberts A."/>
            <person name="Saif S."/>
            <person name="Shea T."/>
            <person name="Shenoy N."/>
            <person name="Sisk P."/>
            <person name="Stolte C."/>
            <person name="Sykes S."/>
            <person name="Walk T."/>
            <person name="White J."/>
            <person name="Yandava C."/>
            <person name="Haas B."/>
            <person name="Nusbaum C."/>
            <person name="Birren B."/>
        </authorList>
    </citation>
    <scope>NUCLEOTIDE SEQUENCE [LARGE SCALE GENOMIC DNA]</scope>
    <source>
        <strain evidence="6">R3-111a-1</strain>
    </source>
</reference>
<keyword evidence="1" id="KW-0677">Repeat</keyword>
<dbReference type="SMART" id="SM00248">
    <property type="entry name" value="ANK"/>
    <property type="match status" value="2"/>
</dbReference>
<dbReference type="Proteomes" id="UP000006039">
    <property type="component" value="Unassembled WGS sequence"/>
</dbReference>
<keyword evidence="6" id="KW-1185">Reference proteome</keyword>
<evidence type="ECO:0000313" key="5">
    <source>
        <dbReference type="EnsemblFungi" id="EJT69514"/>
    </source>
</evidence>
<protein>
    <submittedName>
        <fullName evidence="4 5">Uncharacterized protein</fullName>
    </submittedName>
</protein>
<evidence type="ECO:0000256" key="2">
    <source>
        <dbReference type="ARBA" id="ARBA00023043"/>
    </source>
</evidence>
<keyword evidence="2 3" id="KW-0040">ANK repeat</keyword>
<dbReference type="PRINTS" id="PR01415">
    <property type="entry name" value="ANKYRIN"/>
</dbReference>
<reference evidence="4" key="2">
    <citation type="submission" date="2010-07" db="EMBL/GenBank/DDBJ databases">
        <authorList>
            <consortium name="The Broad Institute Genome Sequencing Platform"/>
            <consortium name="Broad Institute Genome Sequencing Center for Infectious Disease"/>
            <person name="Ma L.-J."/>
            <person name="Dead R."/>
            <person name="Young S."/>
            <person name="Zeng Q."/>
            <person name="Koehrsen M."/>
            <person name="Alvarado L."/>
            <person name="Berlin A."/>
            <person name="Chapman S.B."/>
            <person name="Chen Z."/>
            <person name="Freedman E."/>
            <person name="Gellesch M."/>
            <person name="Goldberg J."/>
            <person name="Griggs A."/>
            <person name="Gujja S."/>
            <person name="Heilman E.R."/>
            <person name="Heiman D."/>
            <person name="Hepburn T."/>
            <person name="Howarth C."/>
            <person name="Jen D."/>
            <person name="Larson L."/>
            <person name="Mehta T."/>
            <person name="Neiman D."/>
            <person name="Pearson M."/>
            <person name="Roberts A."/>
            <person name="Saif S."/>
            <person name="Shea T."/>
            <person name="Shenoy N."/>
            <person name="Sisk P."/>
            <person name="Stolte C."/>
            <person name="Sykes S."/>
            <person name="Walk T."/>
            <person name="White J."/>
            <person name="Yandava C."/>
            <person name="Haas B."/>
            <person name="Nusbaum C."/>
            <person name="Birren B."/>
        </authorList>
    </citation>
    <scope>NUCLEOTIDE SEQUENCE</scope>
    <source>
        <strain evidence="4">R3-111a-1</strain>
    </source>
</reference>
<organism evidence="4">
    <name type="scientific">Gaeumannomyces tritici (strain R3-111a-1)</name>
    <name type="common">Wheat and barley take-all root rot fungus</name>
    <name type="synonym">Gaeumannomyces graminis var. tritici</name>
    <dbReference type="NCBI Taxonomy" id="644352"/>
    <lineage>
        <taxon>Eukaryota</taxon>
        <taxon>Fungi</taxon>
        <taxon>Dikarya</taxon>
        <taxon>Ascomycota</taxon>
        <taxon>Pezizomycotina</taxon>
        <taxon>Sordariomycetes</taxon>
        <taxon>Sordariomycetidae</taxon>
        <taxon>Magnaporthales</taxon>
        <taxon>Magnaporthaceae</taxon>
        <taxon>Gaeumannomyces</taxon>
    </lineage>
</organism>
<reference evidence="5" key="4">
    <citation type="journal article" date="2015" name="G3 (Bethesda)">
        <title>Genome sequences of three phytopathogenic species of the Magnaporthaceae family of fungi.</title>
        <authorList>
            <person name="Okagaki L.H."/>
            <person name="Nunes C.C."/>
            <person name="Sailsbery J."/>
            <person name="Clay B."/>
            <person name="Brown D."/>
            <person name="John T."/>
            <person name="Oh Y."/>
            <person name="Young N."/>
            <person name="Fitzgerald M."/>
            <person name="Haas B.J."/>
            <person name="Zeng Q."/>
            <person name="Young S."/>
            <person name="Adiconis X."/>
            <person name="Fan L."/>
            <person name="Levin J.Z."/>
            <person name="Mitchell T.K."/>
            <person name="Okubara P.A."/>
            <person name="Farman M.L."/>
            <person name="Kohn L.M."/>
            <person name="Birren B."/>
            <person name="Ma L.-J."/>
            <person name="Dean R.A."/>
        </authorList>
    </citation>
    <scope>NUCLEOTIDE SEQUENCE</scope>
    <source>
        <strain evidence="5">R3-111a-1</strain>
    </source>
</reference>
<evidence type="ECO:0000313" key="4">
    <source>
        <dbReference type="EMBL" id="EJT69514.1"/>
    </source>
</evidence>
<feature type="repeat" description="ANK" evidence="3">
    <location>
        <begin position="66"/>
        <end position="98"/>
    </location>
</feature>
<name>J3PI02_GAET3</name>
<dbReference type="AlphaFoldDB" id="J3PI02"/>
<dbReference type="EMBL" id="GL385404">
    <property type="protein sequence ID" value="EJT69514.1"/>
    <property type="molecule type" value="Genomic_DNA"/>
</dbReference>
<dbReference type="PANTHER" id="PTHR24134:SF9">
    <property type="entry name" value="ANKYRIN REPEAT AND SOCS BOX PROTEIN 8"/>
    <property type="match status" value="1"/>
</dbReference>
<dbReference type="HOGENOM" id="CLU_1304924_0_0_1"/>
<dbReference type="OrthoDB" id="4772757at2759"/>
<dbReference type="SUPFAM" id="SSF48403">
    <property type="entry name" value="Ankyrin repeat"/>
    <property type="match status" value="1"/>
</dbReference>
<dbReference type="GeneID" id="20353591"/>
<accession>J3PI02</accession>
<dbReference type="RefSeq" id="XP_009229299.1">
    <property type="nucleotide sequence ID" value="XM_009231035.1"/>
</dbReference>
<dbReference type="VEuPathDB" id="FungiDB:GGTG_13133"/>
<reference evidence="4" key="3">
    <citation type="submission" date="2010-09" db="EMBL/GenBank/DDBJ databases">
        <title>Annotation of Gaeumannomyces graminis var. tritici R3-111a-1.</title>
        <authorList>
            <consortium name="The Broad Institute Genome Sequencing Platform"/>
            <person name="Ma L.-J."/>
            <person name="Dead R."/>
            <person name="Young S.K."/>
            <person name="Zeng Q."/>
            <person name="Gargeya S."/>
            <person name="Fitzgerald M."/>
            <person name="Haas B."/>
            <person name="Abouelleil A."/>
            <person name="Alvarado L."/>
            <person name="Arachchi H.M."/>
            <person name="Berlin A."/>
            <person name="Brown A."/>
            <person name="Chapman S.B."/>
            <person name="Chen Z."/>
            <person name="Dunbar C."/>
            <person name="Freedman E."/>
            <person name="Gearin G."/>
            <person name="Gellesch M."/>
            <person name="Goldberg J."/>
            <person name="Griggs A."/>
            <person name="Gujja S."/>
            <person name="Heiman D."/>
            <person name="Howarth C."/>
            <person name="Larson L."/>
            <person name="Lui A."/>
            <person name="MacDonald P.J.P."/>
            <person name="Mehta T."/>
            <person name="Montmayeur A."/>
            <person name="Murphy C."/>
            <person name="Neiman D."/>
            <person name="Pearson M."/>
            <person name="Priest M."/>
            <person name="Roberts A."/>
            <person name="Saif S."/>
            <person name="Shea T."/>
            <person name="Shenoy N."/>
            <person name="Sisk P."/>
            <person name="Stolte C."/>
            <person name="Sykes S."/>
            <person name="Yandava C."/>
            <person name="Wortman J."/>
            <person name="Nusbaum C."/>
            <person name="Birren B."/>
        </authorList>
    </citation>
    <scope>NUCLEOTIDE SEQUENCE</scope>
    <source>
        <strain evidence="4">R3-111a-1</strain>
    </source>
</reference>
<dbReference type="PROSITE" id="PS50297">
    <property type="entry name" value="ANK_REP_REGION"/>
    <property type="match status" value="1"/>
</dbReference>
<evidence type="ECO:0000256" key="3">
    <source>
        <dbReference type="PROSITE-ProRule" id="PRU00023"/>
    </source>
</evidence>
<dbReference type="InterPro" id="IPR036770">
    <property type="entry name" value="Ankyrin_rpt-contain_sf"/>
</dbReference>
<dbReference type="EnsemblFungi" id="EJT69514">
    <property type="protein sequence ID" value="EJT69514"/>
    <property type="gene ID" value="GGTG_13133"/>
</dbReference>
<evidence type="ECO:0000313" key="6">
    <source>
        <dbReference type="Proteomes" id="UP000006039"/>
    </source>
</evidence>
<dbReference type="PROSITE" id="PS50088">
    <property type="entry name" value="ANK_REPEAT"/>
    <property type="match status" value="1"/>
</dbReference>
<dbReference type="InterPro" id="IPR002110">
    <property type="entry name" value="Ankyrin_rpt"/>
</dbReference>
<dbReference type="PANTHER" id="PTHR24134">
    <property type="entry name" value="ANKYRIN REPEAT-CONTAINING PROTEIN DDB_G0279043"/>
    <property type="match status" value="1"/>
</dbReference>
<reference evidence="5" key="5">
    <citation type="submission" date="2018-04" db="UniProtKB">
        <authorList>
            <consortium name="EnsemblFungi"/>
        </authorList>
    </citation>
    <scope>IDENTIFICATION</scope>
    <source>
        <strain evidence="5">R3-111a-1</strain>
    </source>
</reference>
<gene>
    <name evidence="5" type="primary">20353591</name>
    <name evidence="4" type="ORF">GGTG_13133</name>
</gene>
<sequence>MCLVYMEQYNIRAAKAGPRIDPADRDARDFRRAVRAGDLAAVKSFLVRARDIDINGIHTDPGGDRYGVTVLHEAALERRTEIACLLLALGADPNADAPEHKSMFTPLHCAVKHQYDGNSKWGEKPLCSDLVRLLLDSGADPNIPYMQQDWHDVEMGPVCNLLMERRDRTCQHTLDVIDLLISRGLDVGLYASEREYCSRTFNRYRRGKGAN</sequence>
<proteinExistence type="predicted"/>
<evidence type="ECO:0000256" key="1">
    <source>
        <dbReference type="ARBA" id="ARBA00022737"/>
    </source>
</evidence>